<protein>
    <submittedName>
        <fullName evidence="2">Uncharacterized protein</fullName>
    </submittedName>
</protein>
<dbReference type="AlphaFoldDB" id="A0AAE0BRY3"/>
<dbReference type="PANTHER" id="PTHR11319:SF35">
    <property type="entry name" value="OUTER MEMBRANE PROTEIN PMPC-RELATED"/>
    <property type="match status" value="1"/>
</dbReference>
<feature type="transmembrane region" description="Helical" evidence="1">
    <location>
        <begin position="470"/>
        <end position="488"/>
    </location>
</feature>
<proteinExistence type="predicted"/>
<comment type="caution">
    <text evidence="2">The sequence shown here is derived from an EMBL/GenBank/DDBJ whole genome shotgun (WGS) entry which is preliminary data.</text>
</comment>
<dbReference type="EMBL" id="LGRX02033341">
    <property type="protein sequence ID" value="KAK3241666.1"/>
    <property type="molecule type" value="Genomic_DNA"/>
</dbReference>
<feature type="transmembrane region" description="Helical" evidence="1">
    <location>
        <begin position="109"/>
        <end position="133"/>
    </location>
</feature>
<sequence>MGCLMQQKSILNLDSSSLHEFEEFKGMQEDLSEVLGKVTGVLSLFLGYLQVMGQLGNIFPHDILPDELLTFANQLFVFNLDISAMLNTRCLTYHFMPAVSSISPYWTSLLQAIATPWAIVSICFLLHRAYLICYASQHNKLKAAGLASSQTSSIYQFASVAAFFLILMHPSVSTTIMQLFNCDDYYYDEPERQEWLNPASNIECGTPEYHIAVGFCSVTILIYLIGLPLGIFVYMYQARGYRRCSVDRAACTEAALRRMYSIHSGKCLASSSLGVTESISSIDATEIIAEGNCDGVQMIDVYIAHKHIGVDMDETMDGTTHDAPDLDNNGSPYEIQSCPNATDIVVKVNLSVITMGDEPTNPELQINHEHEHDDDTADLRSVPSTAQLEQDGQSSQVYLNEKVSVGDGGSRTWVPITWMDSEPVQQVLGKVFLDPFEDTYYYWQCYEIMRRLLQTGVVVLVRWQLGTEQGVAYALLISTVALSLHLYFRPYAEDEEDLLMIAVLSNQALAQFGIVVNVLNSQTVPIIGIVLIGSQAAVILYTCKLLYPNIQILLSRVIAISKKVKRNNDGDDDTDDTDNNKIVSNIDSNFNSYTV</sequence>
<keyword evidence="1" id="KW-1133">Transmembrane helix</keyword>
<accession>A0AAE0BRY3</accession>
<evidence type="ECO:0000256" key="1">
    <source>
        <dbReference type="SAM" id="Phobius"/>
    </source>
</evidence>
<evidence type="ECO:0000313" key="3">
    <source>
        <dbReference type="Proteomes" id="UP001190700"/>
    </source>
</evidence>
<gene>
    <name evidence="2" type="ORF">CYMTET_48587</name>
</gene>
<keyword evidence="3" id="KW-1185">Reference proteome</keyword>
<feature type="transmembrane region" description="Helical" evidence="1">
    <location>
        <begin position="211"/>
        <end position="236"/>
    </location>
</feature>
<dbReference type="Proteomes" id="UP001190700">
    <property type="component" value="Unassembled WGS sequence"/>
</dbReference>
<feature type="transmembrane region" description="Helical" evidence="1">
    <location>
        <begin position="154"/>
        <end position="172"/>
    </location>
</feature>
<feature type="transmembrane region" description="Helical" evidence="1">
    <location>
        <begin position="34"/>
        <end position="51"/>
    </location>
</feature>
<keyword evidence="1" id="KW-0472">Membrane</keyword>
<keyword evidence="1" id="KW-0812">Transmembrane</keyword>
<evidence type="ECO:0000313" key="2">
    <source>
        <dbReference type="EMBL" id="KAK3241666.1"/>
    </source>
</evidence>
<organism evidence="2 3">
    <name type="scientific">Cymbomonas tetramitiformis</name>
    <dbReference type="NCBI Taxonomy" id="36881"/>
    <lineage>
        <taxon>Eukaryota</taxon>
        <taxon>Viridiplantae</taxon>
        <taxon>Chlorophyta</taxon>
        <taxon>Pyramimonadophyceae</taxon>
        <taxon>Pyramimonadales</taxon>
        <taxon>Pyramimonadaceae</taxon>
        <taxon>Cymbomonas</taxon>
    </lineage>
</organism>
<name>A0AAE0BRY3_9CHLO</name>
<reference evidence="2 3" key="1">
    <citation type="journal article" date="2015" name="Genome Biol. Evol.">
        <title>Comparative Genomics of a Bacterivorous Green Alga Reveals Evolutionary Causalities and Consequences of Phago-Mixotrophic Mode of Nutrition.</title>
        <authorList>
            <person name="Burns J.A."/>
            <person name="Paasch A."/>
            <person name="Narechania A."/>
            <person name="Kim E."/>
        </authorList>
    </citation>
    <scope>NUCLEOTIDE SEQUENCE [LARGE SCALE GENOMIC DNA]</scope>
    <source>
        <strain evidence="2 3">PLY_AMNH</strain>
    </source>
</reference>
<dbReference type="PANTHER" id="PTHR11319">
    <property type="entry name" value="G PROTEIN-COUPLED RECEPTOR-RELATED"/>
    <property type="match status" value="1"/>
</dbReference>